<dbReference type="GeneID" id="111248129"/>
<dbReference type="OrthoDB" id="6123at2759"/>
<proteinExistence type="predicted"/>
<name>A0A7M7MEA3_VARDE</name>
<feature type="compositionally biased region" description="Basic and acidic residues" evidence="1">
    <location>
        <begin position="261"/>
        <end position="281"/>
    </location>
</feature>
<dbReference type="RefSeq" id="XP_022655665.1">
    <property type="nucleotide sequence ID" value="XM_022799930.1"/>
</dbReference>
<dbReference type="EnsemblMetazoa" id="XM_022799930">
    <property type="protein sequence ID" value="XP_022655665"/>
    <property type="gene ID" value="LOC111248129"/>
</dbReference>
<organism evidence="2 3">
    <name type="scientific">Varroa destructor</name>
    <name type="common">Honeybee mite</name>
    <dbReference type="NCBI Taxonomy" id="109461"/>
    <lineage>
        <taxon>Eukaryota</taxon>
        <taxon>Metazoa</taxon>
        <taxon>Ecdysozoa</taxon>
        <taxon>Arthropoda</taxon>
        <taxon>Chelicerata</taxon>
        <taxon>Arachnida</taxon>
        <taxon>Acari</taxon>
        <taxon>Parasitiformes</taxon>
        <taxon>Mesostigmata</taxon>
        <taxon>Gamasina</taxon>
        <taxon>Dermanyssoidea</taxon>
        <taxon>Varroidae</taxon>
        <taxon>Varroa</taxon>
    </lineage>
</organism>
<feature type="compositionally biased region" description="Low complexity" evidence="1">
    <location>
        <begin position="133"/>
        <end position="151"/>
    </location>
</feature>
<feature type="region of interest" description="Disordered" evidence="1">
    <location>
        <begin position="109"/>
        <end position="302"/>
    </location>
</feature>
<evidence type="ECO:0000313" key="3">
    <source>
        <dbReference type="Proteomes" id="UP000594260"/>
    </source>
</evidence>
<protein>
    <submittedName>
        <fullName evidence="2">Uncharacterized protein</fullName>
    </submittedName>
</protein>
<accession>A0A7M7MEA3</accession>
<evidence type="ECO:0000313" key="2">
    <source>
        <dbReference type="EnsemblMetazoa" id="XP_022655665"/>
    </source>
</evidence>
<sequence length="541" mass="60929">MSEFDKCTIRGLEVLRGALERLSRDPPTEVPPLYERVEFLHKAHIYIAHKMAEKGYKMPIQEKVDNEFARWTAFEEKLNLRQDISSDVEAYHRELMVKALRKVQCEIEQRKQSDGSVDQDNASVDETDWSDASHISTGSRSSRSQSLLSAKSKLKRSMSESSSRRDMRIVAPSESTTKRQRVANHQKEGLSVGQKANDTSTDDGLERESRSRIPKKGSSRNNSQSVRGLKPALPLFQNKISRPPSVDRAEFARAQNQRVQQAKERREQQQQTEEIAKDSKRSVAKLKSIKADSSGRGVSRNSVSLQKKVSAIDPSPNNPIITGTIPLANEMLHGQTLLESSKLPLLTHQVNSTFMMGAEARPMCDVTMIAPVPAGFREMPVHPLNTTYVPSATAVPNDVTFAKPLQPVETIYRPVLDPPDNGQIEPALPDENAANATVDDTLLNPMESYCNYGLEDLCSDSDNTDDECHPKKIIPGWARMDSARFRRRIFKQKTLGDSIEKYRLKDICMPKYVDLHEIFYSDIAKRDTSSLIWDTTQTFIA</sequence>
<dbReference type="InParanoid" id="A0A7M7MEA3"/>
<dbReference type="AlphaFoldDB" id="A0A7M7MEA3"/>
<evidence type="ECO:0000256" key="1">
    <source>
        <dbReference type="SAM" id="MobiDB-lite"/>
    </source>
</evidence>
<dbReference type="KEGG" id="vde:111248129"/>
<reference evidence="2" key="1">
    <citation type="submission" date="2021-01" db="UniProtKB">
        <authorList>
            <consortium name="EnsemblMetazoa"/>
        </authorList>
    </citation>
    <scope>IDENTIFICATION</scope>
</reference>
<keyword evidence="3" id="KW-1185">Reference proteome</keyword>
<dbReference type="Proteomes" id="UP000594260">
    <property type="component" value="Unplaced"/>
</dbReference>